<keyword evidence="4" id="KW-0732">Signal</keyword>
<evidence type="ECO:0000313" key="8">
    <source>
        <dbReference type="RefSeq" id="XP_017786526.1"/>
    </source>
</evidence>
<evidence type="ECO:0000313" key="6">
    <source>
        <dbReference type="Proteomes" id="UP000695000"/>
    </source>
</evidence>
<accession>A0ABM1NI75</accession>
<evidence type="ECO:0000256" key="1">
    <source>
        <dbReference type="ARBA" id="ARBA00010718"/>
    </source>
</evidence>
<evidence type="ECO:0000313" key="7">
    <source>
        <dbReference type="RefSeq" id="XP_017786525.1"/>
    </source>
</evidence>
<evidence type="ECO:0000256" key="4">
    <source>
        <dbReference type="RuleBase" id="RU367011"/>
    </source>
</evidence>
<dbReference type="PANTHER" id="PTHR18952:SF137">
    <property type="entry name" value="CARBONIC ANHYDRASE"/>
    <property type="match status" value="1"/>
</dbReference>
<dbReference type="InterPro" id="IPR018338">
    <property type="entry name" value="Carbonic_anhydrase_a-class_CS"/>
</dbReference>
<comment type="cofactor">
    <cofactor evidence="4">
        <name>Zn(2+)</name>
        <dbReference type="ChEBI" id="CHEBI:29105"/>
    </cofactor>
</comment>
<dbReference type="EC" id="4.2.1.1" evidence="4"/>
<dbReference type="InterPro" id="IPR001148">
    <property type="entry name" value="CA_dom"/>
</dbReference>
<gene>
    <name evidence="7 8" type="primary">LOC108569473</name>
</gene>
<dbReference type="PROSITE" id="PS00162">
    <property type="entry name" value="ALPHA_CA_1"/>
    <property type="match status" value="1"/>
</dbReference>
<feature type="chain" id="PRO_5044948525" description="Carbonic anhydrase" evidence="4">
    <location>
        <begin position="19"/>
        <end position="309"/>
    </location>
</feature>
<comment type="function">
    <text evidence="4">Reversible hydration of carbon dioxide.</text>
</comment>
<name>A0ABM1NI75_NICVS</name>
<feature type="domain" description="Alpha-carbonic anhydrase" evidence="5">
    <location>
        <begin position="19"/>
        <end position="285"/>
    </location>
</feature>
<dbReference type="InterPro" id="IPR023561">
    <property type="entry name" value="Carbonic_anhydrase_a-class"/>
</dbReference>
<protein>
    <recommendedName>
        <fullName evidence="4">Carbonic anhydrase</fullName>
        <ecNumber evidence="4">4.2.1.1</ecNumber>
    </recommendedName>
</protein>
<dbReference type="RefSeq" id="XP_017786525.1">
    <property type="nucleotide sequence ID" value="XM_017931036.1"/>
</dbReference>
<dbReference type="CDD" id="cd00326">
    <property type="entry name" value="alpha_CA"/>
    <property type="match status" value="1"/>
</dbReference>
<sequence>MRFVWCFVVVFSFAASDAHRFGYSQSEQLKWKNINSDCEAGLQSPIGISGHRAIPLTMPALEMVRYHDLLPGPLELHNNGHSASVAIPKLEEGDPKEKYVPYIFGAKLNSEYEMEALHFHWGDKNNEGSEHVINDIRFPMEMHIIHRNRKYATMEEALGYRDGLTVLGFFFQLREKENKQLAQLVKFLPSVLDFNKRVQINETFTLASILPPFETMERFYTYRGSLTTPPCSEAVTWILFPDPLPVSVSQMNKFRRLKADEEQTLLTHNYREVQKLGPRRVFVRKLKPRGVKYNSTIHYSKWDWVTNYS</sequence>
<dbReference type="PROSITE" id="PS51144">
    <property type="entry name" value="ALPHA_CA_2"/>
    <property type="match status" value="1"/>
</dbReference>
<reference evidence="7 8" key="1">
    <citation type="submission" date="2025-05" db="UniProtKB">
        <authorList>
            <consortium name="RefSeq"/>
        </authorList>
    </citation>
    <scope>IDENTIFICATION</scope>
    <source>
        <tissue evidence="7 8">Whole Larva</tissue>
    </source>
</reference>
<comment type="similarity">
    <text evidence="1 4">Belongs to the alpha-carbonic anhydrase family.</text>
</comment>
<dbReference type="SMART" id="SM01057">
    <property type="entry name" value="Carb_anhydrase"/>
    <property type="match status" value="1"/>
</dbReference>
<dbReference type="Proteomes" id="UP000695000">
    <property type="component" value="Unplaced"/>
</dbReference>
<dbReference type="Gene3D" id="3.10.200.10">
    <property type="entry name" value="Alpha carbonic anhydrase"/>
    <property type="match status" value="1"/>
</dbReference>
<dbReference type="SUPFAM" id="SSF51069">
    <property type="entry name" value="Carbonic anhydrase"/>
    <property type="match status" value="1"/>
</dbReference>
<dbReference type="Pfam" id="PF00194">
    <property type="entry name" value="Carb_anhydrase"/>
    <property type="match status" value="1"/>
</dbReference>
<keyword evidence="3 4" id="KW-0862">Zinc</keyword>
<keyword evidence="6" id="KW-1185">Reference proteome</keyword>
<keyword evidence="4" id="KW-0456">Lyase</keyword>
<organism evidence="6 7">
    <name type="scientific">Nicrophorus vespilloides</name>
    <name type="common">Boreal carrion beetle</name>
    <dbReference type="NCBI Taxonomy" id="110193"/>
    <lineage>
        <taxon>Eukaryota</taxon>
        <taxon>Metazoa</taxon>
        <taxon>Ecdysozoa</taxon>
        <taxon>Arthropoda</taxon>
        <taxon>Hexapoda</taxon>
        <taxon>Insecta</taxon>
        <taxon>Pterygota</taxon>
        <taxon>Neoptera</taxon>
        <taxon>Endopterygota</taxon>
        <taxon>Coleoptera</taxon>
        <taxon>Polyphaga</taxon>
        <taxon>Staphyliniformia</taxon>
        <taxon>Silphidae</taxon>
        <taxon>Nicrophorinae</taxon>
        <taxon>Nicrophorus</taxon>
    </lineage>
</organism>
<keyword evidence="2 4" id="KW-0479">Metal-binding</keyword>
<dbReference type="InterPro" id="IPR036398">
    <property type="entry name" value="CA_dom_sf"/>
</dbReference>
<evidence type="ECO:0000256" key="3">
    <source>
        <dbReference type="ARBA" id="ARBA00022833"/>
    </source>
</evidence>
<feature type="signal peptide" evidence="4">
    <location>
        <begin position="1"/>
        <end position="18"/>
    </location>
</feature>
<evidence type="ECO:0000256" key="2">
    <source>
        <dbReference type="ARBA" id="ARBA00022723"/>
    </source>
</evidence>
<dbReference type="GeneID" id="108569473"/>
<dbReference type="RefSeq" id="XP_017786526.1">
    <property type="nucleotide sequence ID" value="XM_017931037.1"/>
</dbReference>
<dbReference type="PANTHER" id="PTHR18952">
    <property type="entry name" value="CARBONIC ANHYDRASE"/>
    <property type="match status" value="1"/>
</dbReference>
<evidence type="ECO:0000259" key="5">
    <source>
        <dbReference type="PROSITE" id="PS51144"/>
    </source>
</evidence>
<comment type="catalytic activity">
    <reaction evidence="4">
        <text>hydrogencarbonate + H(+) = CO2 + H2O</text>
        <dbReference type="Rhea" id="RHEA:10748"/>
        <dbReference type="ChEBI" id="CHEBI:15377"/>
        <dbReference type="ChEBI" id="CHEBI:15378"/>
        <dbReference type="ChEBI" id="CHEBI:16526"/>
        <dbReference type="ChEBI" id="CHEBI:17544"/>
        <dbReference type="EC" id="4.2.1.1"/>
    </reaction>
</comment>
<proteinExistence type="inferred from homology"/>